<dbReference type="Proteomes" id="UP001240171">
    <property type="component" value="Unassembled WGS sequence"/>
</dbReference>
<gene>
    <name evidence="1" type="ORF">Q5741_20140</name>
</gene>
<sequence>MESLVSSNIVCDKYSISKRTLCRWKHEGLPSVKLSYNMVRYQLAEVAKWIESNKVMVAGAGKE</sequence>
<dbReference type="SUPFAM" id="SSF46955">
    <property type="entry name" value="Putative DNA-binding domain"/>
    <property type="match status" value="1"/>
</dbReference>
<reference evidence="1 2" key="1">
    <citation type="submission" date="2023-07" db="EMBL/GenBank/DDBJ databases">
        <title>Paenibacillus sp. JX-17 nov. isolated from soil.</title>
        <authorList>
            <person name="Wan Y."/>
            <person name="Liu B."/>
        </authorList>
    </citation>
    <scope>NUCLEOTIDE SEQUENCE [LARGE SCALE GENOMIC DNA]</scope>
    <source>
        <strain evidence="1 2">JX-17</strain>
    </source>
</reference>
<organism evidence="1 2">
    <name type="scientific">Paenibacillus lacisoli</name>
    <dbReference type="NCBI Taxonomy" id="3064525"/>
    <lineage>
        <taxon>Bacteria</taxon>
        <taxon>Bacillati</taxon>
        <taxon>Bacillota</taxon>
        <taxon>Bacilli</taxon>
        <taxon>Bacillales</taxon>
        <taxon>Paenibacillaceae</taxon>
        <taxon>Paenibacillus</taxon>
    </lineage>
</organism>
<evidence type="ECO:0008006" key="3">
    <source>
        <dbReference type="Google" id="ProtNLM"/>
    </source>
</evidence>
<dbReference type="RefSeq" id="WP_305025923.1">
    <property type="nucleotide sequence ID" value="NZ_JAUQTB010000020.1"/>
</dbReference>
<dbReference type="InterPro" id="IPR036388">
    <property type="entry name" value="WH-like_DNA-bd_sf"/>
</dbReference>
<proteinExistence type="predicted"/>
<dbReference type="InterPro" id="IPR009061">
    <property type="entry name" value="DNA-bd_dom_put_sf"/>
</dbReference>
<accession>A0ABT9CHM1</accession>
<comment type="caution">
    <text evidence="1">The sequence shown here is derived from an EMBL/GenBank/DDBJ whole genome shotgun (WGS) entry which is preliminary data.</text>
</comment>
<keyword evidence="2" id="KW-1185">Reference proteome</keyword>
<name>A0ABT9CHM1_9BACL</name>
<dbReference type="Gene3D" id="1.10.10.10">
    <property type="entry name" value="Winged helix-like DNA-binding domain superfamily/Winged helix DNA-binding domain"/>
    <property type="match status" value="1"/>
</dbReference>
<evidence type="ECO:0000313" key="2">
    <source>
        <dbReference type="Proteomes" id="UP001240171"/>
    </source>
</evidence>
<protein>
    <recommendedName>
        <fullName evidence="3">Helix-turn-helix domain-containing protein</fullName>
    </recommendedName>
</protein>
<dbReference type="EMBL" id="JAUQTB010000020">
    <property type="protein sequence ID" value="MDO7908701.1"/>
    <property type="molecule type" value="Genomic_DNA"/>
</dbReference>
<evidence type="ECO:0000313" key="1">
    <source>
        <dbReference type="EMBL" id="MDO7908701.1"/>
    </source>
</evidence>